<dbReference type="SUPFAM" id="SSF53756">
    <property type="entry name" value="UDP-Glycosyltransferase/glycogen phosphorylase"/>
    <property type="match status" value="1"/>
</dbReference>
<sequence>MMSEIEKVKRELKTCMANSSAMTAALRLSEKMPFPLKRLADLAYNYWWSWSSDRISLFQTIDPQEWERCGHNPVAILESASYERLTQLAEDPLYLKQISALVQEFDQYMAQKDTWVSRVAPQVSAEHPIAYFCAEFGIHESLPVYSGGLGILAGDHLKSSSDLGVPLIGVGLLYRQGYFRQRLNRNGWQEDYYLDNPFHKMPLELIKNAQGEALTIQIEIRQRQVKVQIWQVQVGRVTLYLLDSDRQDNDPIDRWLTGHLYGGNLETRIAQEVVLGIGGVRALTALGIKPSVHHLNEGHAAFCTLEIARQEIESTGKSFYDIEASVKKSCVFTTHTPVPAGHDVFSPDLIDSYFAQYWPQLRLSREQFLALGARRLGDPWEPFGMTVLALRMCRACNGVSELHGKVSRKMWTVLYPQHTEDTVPIGYITNGVHAPTWTAPLLADLYDQYLGKDWKTHAIDPQMWAKVDDIPDAELWTRHQILKERLIAYTRYKVKKSREQRGEDHQSIQAVDNLLDPNILTIGFARRFSPYKRGDLILRDAERAVKIFGNAQRPVQIIFAGKAHPADEEGKRIIQRLMEWCHNSGIIHRVAFIEDYDIYTGQKLVQGVDVWLNNPRRPLEASGTSGQKVCFNGGLNCSVLDGWWCEGYLTGADGKGINGWAIGEDAHTSDQELQDRIDSQSLYQLLESEIVPLYYDQDAQGIPHRWIQMMKTSIKTNAPLFNTDRMIADYVSQVYVPEIAARVEPILAKVLL</sequence>
<feature type="domain" description="DUF3417" evidence="5">
    <location>
        <begin position="32"/>
        <end position="142"/>
    </location>
</feature>
<comment type="caution">
    <text evidence="6">The sequence shown here is derived from an EMBL/GenBank/DDBJ whole genome shotgun (WGS) entry which is preliminary data.</text>
</comment>
<comment type="similarity">
    <text evidence="2">Belongs to the glycogen phosphorylase family.</text>
</comment>
<keyword evidence="4" id="KW-0663">Pyridoxal phosphate</keyword>
<dbReference type="InterPro" id="IPR011834">
    <property type="entry name" value="Agluc_phsphrylas"/>
</dbReference>
<protein>
    <submittedName>
        <fullName evidence="6">Alpha-glucan phosphorylase</fullName>
    </submittedName>
</protein>
<evidence type="ECO:0000256" key="1">
    <source>
        <dbReference type="ARBA" id="ARBA00001275"/>
    </source>
</evidence>
<comment type="catalytic activity">
    <reaction evidence="1">
        <text>[(1-&gt;4)-alpha-D-glucosyl](n) + phosphate = [(1-&gt;4)-alpha-D-glucosyl](n-1) + alpha-D-glucose 1-phosphate</text>
        <dbReference type="Rhea" id="RHEA:41732"/>
        <dbReference type="Rhea" id="RHEA-COMP:9584"/>
        <dbReference type="Rhea" id="RHEA-COMP:9586"/>
        <dbReference type="ChEBI" id="CHEBI:15444"/>
        <dbReference type="ChEBI" id="CHEBI:43474"/>
        <dbReference type="ChEBI" id="CHEBI:58601"/>
        <dbReference type="EC" id="2.4.1.1"/>
    </reaction>
</comment>
<evidence type="ECO:0000313" key="6">
    <source>
        <dbReference type="EMBL" id="GBE93114.1"/>
    </source>
</evidence>
<organism evidence="6 7">
    <name type="scientific">Nostoc cycadae WK-1</name>
    <dbReference type="NCBI Taxonomy" id="1861711"/>
    <lineage>
        <taxon>Bacteria</taxon>
        <taxon>Bacillati</taxon>
        <taxon>Cyanobacteriota</taxon>
        <taxon>Cyanophyceae</taxon>
        <taxon>Nostocales</taxon>
        <taxon>Nostocaceae</taxon>
        <taxon>Nostoc</taxon>
    </lineage>
</organism>
<dbReference type="GO" id="GO:0008184">
    <property type="term" value="F:glycogen phosphorylase activity"/>
    <property type="evidence" value="ECO:0007669"/>
    <property type="project" value="InterPro"/>
</dbReference>
<evidence type="ECO:0000256" key="3">
    <source>
        <dbReference type="ARBA" id="ARBA00022533"/>
    </source>
</evidence>
<dbReference type="InterPro" id="IPR024517">
    <property type="entry name" value="Glycogen_phosphorylase_DUF3417"/>
</dbReference>
<reference evidence="7" key="1">
    <citation type="journal article" date="2018" name="Genome Announc.">
        <title>Draft Genome Sequence of the Nitrogen-Fixing and Hormogonia-Inducing Cyanobacterium Nostoc cycadae Strain WK-1, Isolated from the Coralloid Roots of Cycas revoluta.</title>
        <authorList>
            <person name="Kanesaki Y."/>
            <person name="Hirose M."/>
            <person name="Hirose Y."/>
            <person name="Fujisawa T."/>
            <person name="Nakamura Y."/>
            <person name="Watanabe S."/>
            <person name="Matsunaga S."/>
            <person name="Uchida H."/>
            <person name="Murakami A."/>
        </authorList>
    </citation>
    <scope>NUCLEOTIDE SEQUENCE [LARGE SCALE GENOMIC DNA]</scope>
    <source>
        <strain evidence="7">WK-1</strain>
    </source>
</reference>
<dbReference type="PANTHER" id="PTHR42655">
    <property type="entry name" value="GLYCOGEN PHOSPHORYLASE"/>
    <property type="match status" value="1"/>
</dbReference>
<evidence type="ECO:0000313" key="7">
    <source>
        <dbReference type="Proteomes" id="UP000236527"/>
    </source>
</evidence>
<dbReference type="PANTHER" id="PTHR42655:SF1">
    <property type="entry name" value="GLYCOGEN PHOSPHORYLASE"/>
    <property type="match status" value="1"/>
</dbReference>
<accession>A0A2H6LIQ8</accession>
<proteinExistence type="inferred from homology"/>
<evidence type="ECO:0000256" key="4">
    <source>
        <dbReference type="PIRSR" id="PIRSR000460-1"/>
    </source>
</evidence>
<dbReference type="Proteomes" id="UP000236527">
    <property type="component" value="Unassembled WGS sequence"/>
</dbReference>
<keyword evidence="3" id="KW-0021">Allosteric enzyme</keyword>
<dbReference type="NCBIfam" id="TIGR02094">
    <property type="entry name" value="more_P_ylases"/>
    <property type="match status" value="1"/>
</dbReference>
<dbReference type="EMBL" id="BDGE01000045">
    <property type="protein sequence ID" value="GBE93114.1"/>
    <property type="molecule type" value="Genomic_DNA"/>
</dbReference>
<dbReference type="AlphaFoldDB" id="A0A2H6LIQ8"/>
<dbReference type="GO" id="GO:0030170">
    <property type="term" value="F:pyridoxal phosphate binding"/>
    <property type="evidence" value="ECO:0007669"/>
    <property type="project" value="InterPro"/>
</dbReference>
<dbReference type="Pfam" id="PF11897">
    <property type="entry name" value="DUF3417"/>
    <property type="match status" value="1"/>
</dbReference>
<keyword evidence="7" id="KW-1185">Reference proteome</keyword>
<evidence type="ECO:0000259" key="5">
    <source>
        <dbReference type="Pfam" id="PF11897"/>
    </source>
</evidence>
<dbReference type="GO" id="GO:0005975">
    <property type="term" value="P:carbohydrate metabolic process"/>
    <property type="evidence" value="ECO:0007669"/>
    <property type="project" value="InterPro"/>
</dbReference>
<dbReference type="Pfam" id="PF00343">
    <property type="entry name" value="Phosphorylase"/>
    <property type="match status" value="1"/>
</dbReference>
<dbReference type="Gene3D" id="3.40.50.2000">
    <property type="entry name" value="Glycogen Phosphorylase B"/>
    <property type="match status" value="3"/>
</dbReference>
<name>A0A2H6LIQ8_9NOSO</name>
<gene>
    <name evidence="6" type="ORF">NCWK1_2874</name>
</gene>
<dbReference type="InterPro" id="IPR000811">
    <property type="entry name" value="Glyco_trans_35"/>
</dbReference>
<feature type="modified residue" description="N6-(pyridoxal phosphate)lysine" evidence="4">
    <location>
        <position position="628"/>
    </location>
</feature>
<evidence type="ECO:0000256" key="2">
    <source>
        <dbReference type="ARBA" id="ARBA00006047"/>
    </source>
</evidence>
<dbReference type="InterPro" id="IPR052182">
    <property type="entry name" value="Glycogen/Maltodextrin_Phosph"/>
</dbReference>
<dbReference type="PIRSF" id="PIRSF000460">
    <property type="entry name" value="Pprylas_GlgP"/>
    <property type="match status" value="1"/>
</dbReference>